<dbReference type="PANTHER" id="PTHR33239">
    <property type="entry name" value="CELLULOSE-BINDING DOMAIN-CONTAINING PROTEIN-RELATED"/>
    <property type="match status" value="1"/>
</dbReference>
<sequence>MTGFSDNRVFVLHFSLNQYSVLGQEKCGDVAKSPYTTPSSAPTQPPAAVSTSTTGSTPAPVSTTTTTTTTTTGPSTSTSAPKVAFSSTLKGSWSEGGIQYTQWDSSVINTGTTAISHLIITSTMTLKDSASLWRLDIVAPGQYTPSFVQTINPNESYDFSFIKSGSDAPSFNVQ</sequence>
<organism evidence="3 4">
    <name type="scientific">Cavenderia fasciculata</name>
    <name type="common">Slime mold</name>
    <name type="synonym">Dictyostelium fasciculatum</name>
    <dbReference type="NCBI Taxonomy" id="261658"/>
    <lineage>
        <taxon>Eukaryota</taxon>
        <taxon>Amoebozoa</taxon>
        <taxon>Evosea</taxon>
        <taxon>Eumycetozoa</taxon>
        <taxon>Dictyostelia</taxon>
        <taxon>Acytosteliales</taxon>
        <taxon>Cavenderiaceae</taxon>
        <taxon>Cavenderia</taxon>
    </lineage>
</organism>
<evidence type="ECO:0000256" key="1">
    <source>
        <dbReference type="SAM" id="MobiDB-lite"/>
    </source>
</evidence>
<dbReference type="Pfam" id="PF09478">
    <property type="entry name" value="CBM49"/>
    <property type="match status" value="1"/>
</dbReference>
<proteinExistence type="predicted"/>
<feature type="domain" description="Carbohydrate binding" evidence="2">
    <location>
        <begin position="83"/>
        <end position="166"/>
    </location>
</feature>
<keyword evidence="4" id="KW-1185">Reference proteome</keyword>
<evidence type="ECO:0000259" key="2">
    <source>
        <dbReference type="SMART" id="SM01063"/>
    </source>
</evidence>
<dbReference type="SMART" id="SM01063">
    <property type="entry name" value="CBM49"/>
    <property type="match status" value="1"/>
</dbReference>
<dbReference type="GO" id="GO:0030246">
    <property type="term" value="F:carbohydrate binding"/>
    <property type="evidence" value="ECO:0007669"/>
    <property type="project" value="InterPro"/>
</dbReference>
<gene>
    <name evidence="3" type="ORF">DFA_12039</name>
</gene>
<name>F4QFG8_CACFS</name>
<dbReference type="Proteomes" id="UP000007797">
    <property type="component" value="Unassembled WGS sequence"/>
</dbReference>
<dbReference type="GeneID" id="14866398"/>
<dbReference type="GO" id="GO:0030198">
    <property type="term" value="P:extracellular matrix organization"/>
    <property type="evidence" value="ECO:0007669"/>
    <property type="project" value="TreeGrafter"/>
</dbReference>
<dbReference type="EMBL" id="GL883029">
    <property type="protein sequence ID" value="EGG14269.1"/>
    <property type="molecule type" value="Genomic_DNA"/>
</dbReference>
<protein>
    <recommendedName>
        <fullName evidence="2">Carbohydrate binding domain-containing protein</fullName>
    </recommendedName>
</protein>
<evidence type="ECO:0000313" key="3">
    <source>
        <dbReference type="EMBL" id="EGG14269.1"/>
    </source>
</evidence>
<reference evidence="4" key="1">
    <citation type="journal article" date="2011" name="Genome Res.">
        <title>Phylogeny-wide analysis of social amoeba genomes highlights ancient origins for complex intercellular communication.</title>
        <authorList>
            <person name="Heidel A.J."/>
            <person name="Lawal H.M."/>
            <person name="Felder M."/>
            <person name="Schilde C."/>
            <person name="Helps N.R."/>
            <person name="Tunggal B."/>
            <person name="Rivero F."/>
            <person name="John U."/>
            <person name="Schleicher M."/>
            <person name="Eichinger L."/>
            <person name="Platzer M."/>
            <person name="Noegel A.A."/>
            <person name="Schaap P."/>
            <person name="Gloeckner G."/>
        </authorList>
    </citation>
    <scope>NUCLEOTIDE SEQUENCE [LARGE SCALE GENOMIC DNA]</scope>
    <source>
        <strain evidence="4">SH3</strain>
    </source>
</reference>
<dbReference type="GO" id="GO:0031012">
    <property type="term" value="C:extracellular matrix"/>
    <property type="evidence" value="ECO:0007669"/>
    <property type="project" value="TreeGrafter"/>
</dbReference>
<accession>F4QFG8</accession>
<dbReference type="GO" id="GO:0005201">
    <property type="term" value="F:extracellular matrix structural constituent"/>
    <property type="evidence" value="ECO:0007669"/>
    <property type="project" value="TreeGrafter"/>
</dbReference>
<dbReference type="InterPro" id="IPR019028">
    <property type="entry name" value="CBM_49"/>
</dbReference>
<dbReference type="RefSeq" id="XP_004350978.1">
    <property type="nucleotide sequence ID" value="XM_004350926.1"/>
</dbReference>
<feature type="region of interest" description="Disordered" evidence="1">
    <location>
        <begin position="33"/>
        <end position="81"/>
    </location>
</feature>
<evidence type="ECO:0000313" key="4">
    <source>
        <dbReference type="Proteomes" id="UP000007797"/>
    </source>
</evidence>
<dbReference type="AlphaFoldDB" id="F4QFG8"/>
<dbReference type="InterPro" id="IPR052879">
    <property type="entry name" value="Dd_Spore_Germination_Stalk"/>
</dbReference>
<dbReference type="KEGG" id="dfa:DFA_12039"/>